<organism evidence="10 11">
    <name type="scientific">Polyrhizophydium stewartii</name>
    <dbReference type="NCBI Taxonomy" id="2732419"/>
    <lineage>
        <taxon>Eukaryota</taxon>
        <taxon>Fungi</taxon>
        <taxon>Fungi incertae sedis</taxon>
        <taxon>Chytridiomycota</taxon>
        <taxon>Chytridiomycota incertae sedis</taxon>
        <taxon>Chytridiomycetes</taxon>
        <taxon>Rhizophydiales</taxon>
        <taxon>Rhizophydiales incertae sedis</taxon>
        <taxon>Polyrhizophydium</taxon>
    </lineage>
</organism>
<feature type="transmembrane region" description="Helical" evidence="9">
    <location>
        <begin position="197"/>
        <end position="214"/>
    </location>
</feature>
<evidence type="ECO:0000313" key="10">
    <source>
        <dbReference type="EMBL" id="KAL2919527.1"/>
    </source>
</evidence>
<comment type="similarity">
    <text evidence="3">Belongs to the PIGC family.</text>
</comment>
<feature type="transmembrane region" description="Helical" evidence="9">
    <location>
        <begin position="226"/>
        <end position="247"/>
    </location>
</feature>
<evidence type="ECO:0000256" key="3">
    <source>
        <dbReference type="ARBA" id="ARBA00008321"/>
    </source>
</evidence>
<dbReference type="EMBL" id="JADGIZ020000003">
    <property type="protein sequence ID" value="KAL2919527.1"/>
    <property type="molecule type" value="Genomic_DNA"/>
</dbReference>
<comment type="caution">
    <text evidence="10">The sequence shown here is derived from an EMBL/GenBank/DDBJ whole genome shotgun (WGS) entry which is preliminary data.</text>
</comment>
<reference evidence="10 11" key="1">
    <citation type="submission" date="2023-09" db="EMBL/GenBank/DDBJ databases">
        <title>Pangenome analysis of Batrachochytrium dendrobatidis and related Chytrids.</title>
        <authorList>
            <person name="Yacoub M.N."/>
            <person name="Stajich J.E."/>
            <person name="James T.Y."/>
        </authorList>
    </citation>
    <scope>NUCLEOTIDE SEQUENCE [LARGE SCALE GENOMIC DNA]</scope>
    <source>
        <strain evidence="10 11">JEL0888</strain>
    </source>
</reference>
<dbReference type="PIRSF" id="PIRSF016104">
    <property type="entry name" value="GPI2"/>
    <property type="match status" value="1"/>
</dbReference>
<gene>
    <name evidence="10" type="primary">GPI2</name>
    <name evidence="10" type="ORF">HK105_201174</name>
</gene>
<protein>
    <submittedName>
        <fullName evidence="10">Glycosylphosphatidylinositol anchor biosynthesis</fullName>
        <ecNumber evidence="10">3.4.11.19</ecNumber>
    </submittedName>
</protein>
<evidence type="ECO:0000256" key="7">
    <source>
        <dbReference type="ARBA" id="ARBA00023136"/>
    </source>
</evidence>
<evidence type="ECO:0000256" key="4">
    <source>
        <dbReference type="ARBA" id="ARBA00022502"/>
    </source>
</evidence>
<feature type="transmembrane region" description="Helical" evidence="9">
    <location>
        <begin position="253"/>
        <end position="271"/>
    </location>
</feature>
<keyword evidence="10" id="KW-0645">Protease</keyword>
<evidence type="ECO:0000256" key="6">
    <source>
        <dbReference type="ARBA" id="ARBA00022989"/>
    </source>
</evidence>
<keyword evidence="11" id="KW-1185">Reference proteome</keyword>
<keyword evidence="10" id="KW-0378">Hydrolase</keyword>
<dbReference type="Pfam" id="PF06432">
    <property type="entry name" value="GPI2"/>
    <property type="match status" value="1"/>
</dbReference>
<evidence type="ECO:0000256" key="1">
    <source>
        <dbReference type="ARBA" id="ARBA00004141"/>
    </source>
</evidence>
<comment type="subcellular location">
    <subcellularLocation>
        <location evidence="1">Membrane</location>
        <topology evidence="1">Multi-pass membrane protein</topology>
    </subcellularLocation>
</comment>
<dbReference type="Proteomes" id="UP001527925">
    <property type="component" value="Unassembled WGS sequence"/>
</dbReference>
<dbReference type="InterPro" id="IPR009450">
    <property type="entry name" value="Plno_GlcNAc_GPI2"/>
</dbReference>
<keyword evidence="6 9" id="KW-1133">Transmembrane helix</keyword>
<evidence type="ECO:0000256" key="5">
    <source>
        <dbReference type="ARBA" id="ARBA00022692"/>
    </source>
</evidence>
<comment type="pathway">
    <text evidence="2">Glycolipid biosynthesis; glycosylphosphatidylinositol-anchor biosynthesis.</text>
</comment>
<evidence type="ECO:0000256" key="2">
    <source>
        <dbReference type="ARBA" id="ARBA00004687"/>
    </source>
</evidence>
<evidence type="ECO:0000313" key="11">
    <source>
        <dbReference type="Proteomes" id="UP001527925"/>
    </source>
</evidence>
<keyword evidence="4" id="KW-0337">GPI-anchor biosynthesis</keyword>
<evidence type="ECO:0000256" key="8">
    <source>
        <dbReference type="SAM" id="MobiDB-lite"/>
    </source>
</evidence>
<keyword evidence="5 9" id="KW-0812">Transmembrane</keyword>
<keyword evidence="10" id="KW-0031">Aminopeptidase</keyword>
<keyword evidence="7 9" id="KW-0472">Membrane</keyword>
<dbReference type="PANTHER" id="PTHR12982">
    <property type="entry name" value="PHOSPHATIDYLINOSITOL GLYCAN, CLASS C"/>
    <property type="match status" value="1"/>
</dbReference>
<feature type="compositionally biased region" description="Low complexity" evidence="8">
    <location>
        <begin position="10"/>
        <end position="23"/>
    </location>
</feature>
<name>A0ABR4NJ37_9FUNG</name>
<proteinExistence type="inferred from homology"/>
<accession>A0ABR4NJ37</accession>
<sequence>MEPVSPGPLPEAASPVGGAPAAALGQRPRWRKLLYIRQDYPDNYVDKSFLKLMKRNVNVRQLDYWDVVCETFRVSQQLSVTVIFVAAFLHLDSGSVPSVTGLIAGSCAISACLAITSAALFFTMLLGLTPILKNLTENISSDSIWFMAIVMLLANLLFHDYGSGSSTHTRFPDSLSINAAMFSAVLLASQLESNNDVFGLMLLAVQLFALFPILRRSMRAWHHPSVFWDGFFTVVLVIFAVALLLPISHASVTFYTAAIAFVTFFCPYMLVSIQKYKSEIRGPWDEAVIGH</sequence>
<dbReference type="PANTHER" id="PTHR12982:SF0">
    <property type="entry name" value="PHOSPHATIDYLINOSITOL N-ACETYLGLUCOSAMINYLTRANSFERASE SUBUNIT C"/>
    <property type="match status" value="1"/>
</dbReference>
<dbReference type="EC" id="3.4.11.19" evidence="10"/>
<evidence type="ECO:0000256" key="9">
    <source>
        <dbReference type="SAM" id="Phobius"/>
    </source>
</evidence>
<feature type="transmembrane region" description="Helical" evidence="9">
    <location>
        <begin position="103"/>
        <end position="132"/>
    </location>
</feature>
<dbReference type="GO" id="GO:0004177">
    <property type="term" value="F:aminopeptidase activity"/>
    <property type="evidence" value="ECO:0007669"/>
    <property type="project" value="UniProtKB-KW"/>
</dbReference>
<feature type="region of interest" description="Disordered" evidence="8">
    <location>
        <begin position="1"/>
        <end position="23"/>
    </location>
</feature>
<feature type="transmembrane region" description="Helical" evidence="9">
    <location>
        <begin position="144"/>
        <end position="162"/>
    </location>
</feature>